<evidence type="ECO:0000313" key="2">
    <source>
        <dbReference type="EMBL" id="BAJ76048.1"/>
    </source>
</evidence>
<reference key="2">
    <citation type="submission" date="2011-02" db="EMBL/GenBank/DDBJ databases">
        <title>Genome sequence of Microbacterium testaceum StLB037.</title>
        <authorList>
            <person name="Morohoshi T."/>
            <person name="Wang W.Z."/>
            <person name="Someya N."/>
            <person name="Ikeda T."/>
        </authorList>
    </citation>
    <scope>NUCLEOTIDE SEQUENCE</scope>
    <source>
        <strain>StLB037</strain>
    </source>
</reference>
<dbReference type="EMBL" id="AP012052">
    <property type="protein sequence ID" value="BAJ76048.1"/>
    <property type="molecule type" value="Genomic_DNA"/>
</dbReference>
<reference evidence="2 3" key="1">
    <citation type="journal article" date="2011" name="J. Bacteriol.">
        <title>Genome sequence of Microbacterium testaceum StLB037, an N-acylhomoserine lactone-degrading bacterium isolated from potato leaves.</title>
        <authorList>
            <person name="Morohoshi T."/>
            <person name="Wang W.-Z."/>
            <person name="Someya N."/>
            <person name="Ikeda T."/>
        </authorList>
    </citation>
    <scope>NUCLEOTIDE SEQUENCE [LARGE SCALE GENOMIC DNA]</scope>
    <source>
        <strain evidence="2 3">StLB037</strain>
    </source>
</reference>
<evidence type="ECO:0000256" key="1">
    <source>
        <dbReference type="SAM" id="MobiDB-lite"/>
    </source>
</evidence>
<organism evidence="2 3">
    <name type="scientific">Microbacterium testaceum (strain StLB037)</name>
    <dbReference type="NCBI Taxonomy" id="979556"/>
    <lineage>
        <taxon>Bacteria</taxon>
        <taxon>Bacillati</taxon>
        <taxon>Actinomycetota</taxon>
        <taxon>Actinomycetes</taxon>
        <taxon>Micrococcales</taxon>
        <taxon>Microbacteriaceae</taxon>
        <taxon>Microbacterium</taxon>
    </lineage>
</organism>
<accession>E8NC05</accession>
<feature type="region of interest" description="Disordered" evidence="1">
    <location>
        <begin position="67"/>
        <end position="125"/>
    </location>
</feature>
<dbReference type="Proteomes" id="UP000008975">
    <property type="component" value="Chromosome"/>
</dbReference>
<proteinExistence type="predicted"/>
<protein>
    <submittedName>
        <fullName evidence="2">Uncharacterized NAD(FAD)-dependent dehydrogenase</fullName>
    </submittedName>
</protein>
<name>E8NC05_MICTS</name>
<dbReference type="HOGENOM" id="CLU_1990102_0_0_11"/>
<sequence>MALTVTMTGTAQAAPAMTVRRERVGASDAGTRAFIREFSGEAGEGEERGHADTRSFRVAVAGPRERAFSSGDGRVNCSGSGRTAPCRAPGHTGERPEPRGITRDSPRGGVGFTRARVARSFSAAP</sequence>
<dbReference type="STRING" id="979556.MTES_3084"/>
<dbReference type="KEGG" id="mts:MTES_3084"/>
<dbReference type="AlphaFoldDB" id="E8NC05"/>
<evidence type="ECO:0000313" key="3">
    <source>
        <dbReference type="Proteomes" id="UP000008975"/>
    </source>
</evidence>
<gene>
    <name evidence="2" type="ordered locus">MTES_3084</name>
</gene>
<feature type="compositionally biased region" description="Basic and acidic residues" evidence="1">
    <location>
        <begin position="92"/>
        <end position="106"/>
    </location>
</feature>